<dbReference type="SUPFAM" id="SSF52172">
    <property type="entry name" value="CheY-like"/>
    <property type="match status" value="1"/>
</dbReference>
<proteinExistence type="predicted"/>
<evidence type="ECO:0000256" key="2">
    <source>
        <dbReference type="PROSITE-ProRule" id="PRU00169"/>
    </source>
</evidence>
<dbReference type="SMART" id="SM00448">
    <property type="entry name" value="REC"/>
    <property type="match status" value="1"/>
</dbReference>
<protein>
    <submittedName>
        <fullName evidence="4">Histidine kinase</fullName>
    </submittedName>
</protein>
<organism evidence="4 5">
    <name type="scientific">Caballeronia mineralivorans PML1(12)</name>
    <dbReference type="NCBI Taxonomy" id="908627"/>
    <lineage>
        <taxon>Bacteria</taxon>
        <taxon>Pseudomonadati</taxon>
        <taxon>Pseudomonadota</taxon>
        <taxon>Betaproteobacteria</taxon>
        <taxon>Burkholderiales</taxon>
        <taxon>Burkholderiaceae</taxon>
        <taxon>Caballeronia</taxon>
    </lineage>
</organism>
<dbReference type="PROSITE" id="PS50110">
    <property type="entry name" value="RESPONSE_REGULATORY"/>
    <property type="match status" value="1"/>
</dbReference>
<dbReference type="RefSeq" id="WP_047894978.1">
    <property type="nucleotide sequence ID" value="NZ_AEJF01000152.1"/>
</dbReference>
<feature type="modified residue" description="4-aspartylphosphate" evidence="2">
    <location>
        <position position="65"/>
    </location>
</feature>
<evidence type="ECO:0000259" key="3">
    <source>
        <dbReference type="PROSITE" id="PS50110"/>
    </source>
</evidence>
<dbReference type="AlphaFoldDB" id="A0A0J1FU44"/>
<evidence type="ECO:0000313" key="4">
    <source>
        <dbReference type="EMBL" id="KLU23343.1"/>
    </source>
</evidence>
<keyword evidence="4" id="KW-0418">Kinase</keyword>
<dbReference type="PANTHER" id="PTHR44591">
    <property type="entry name" value="STRESS RESPONSE REGULATOR PROTEIN 1"/>
    <property type="match status" value="1"/>
</dbReference>
<dbReference type="GO" id="GO:0000160">
    <property type="term" value="P:phosphorelay signal transduction system"/>
    <property type="evidence" value="ECO:0007669"/>
    <property type="project" value="InterPro"/>
</dbReference>
<evidence type="ECO:0000256" key="1">
    <source>
        <dbReference type="ARBA" id="ARBA00022553"/>
    </source>
</evidence>
<dbReference type="InterPro" id="IPR011006">
    <property type="entry name" value="CheY-like_superfamily"/>
</dbReference>
<dbReference type="PATRIC" id="fig|908627.4.peg.5708"/>
<dbReference type="GO" id="GO:0016301">
    <property type="term" value="F:kinase activity"/>
    <property type="evidence" value="ECO:0007669"/>
    <property type="project" value="UniProtKB-KW"/>
</dbReference>
<dbReference type="Pfam" id="PF00072">
    <property type="entry name" value="Response_reg"/>
    <property type="match status" value="1"/>
</dbReference>
<gene>
    <name evidence="4" type="ORF">EOS_25590</name>
</gene>
<dbReference type="Proteomes" id="UP000035963">
    <property type="component" value="Unassembled WGS sequence"/>
</dbReference>
<dbReference type="PANTHER" id="PTHR44591:SF3">
    <property type="entry name" value="RESPONSE REGULATORY DOMAIN-CONTAINING PROTEIN"/>
    <property type="match status" value="1"/>
</dbReference>
<feature type="domain" description="Response regulatory" evidence="3">
    <location>
        <begin position="16"/>
        <end position="132"/>
    </location>
</feature>
<sequence>MTTIDGAPGESTQPRRVLLVDDSVDAAEAMSMLLETLGHEVRVMHDGPSALAIVDDFAPEVVILDIGLPGMSGFDVARELRTRAVTKTALLIALTGYGADSDKQEARDAGFDHHLVKPVSFTAIETVIAASFSGGQKS</sequence>
<comment type="caution">
    <text evidence="4">The sequence shown here is derived from an EMBL/GenBank/DDBJ whole genome shotgun (WGS) entry which is preliminary data.</text>
</comment>
<keyword evidence="5" id="KW-1185">Reference proteome</keyword>
<accession>A0A0J1FU44</accession>
<dbReference type="InterPro" id="IPR001789">
    <property type="entry name" value="Sig_transdc_resp-reg_receiver"/>
</dbReference>
<dbReference type="InterPro" id="IPR050595">
    <property type="entry name" value="Bact_response_regulator"/>
</dbReference>
<evidence type="ECO:0000313" key="5">
    <source>
        <dbReference type="Proteomes" id="UP000035963"/>
    </source>
</evidence>
<dbReference type="Gene3D" id="3.40.50.2300">
    <property type="match status" value="1"/>
</dbReference>
<name>A0A0J1FU44_9BURK</name>
<dbReference type="EMBL" id="AEJF01000152">
    <property type="protein sequence ID" value="KLU23343.1"/>
    <property type="molecule type" value="Genomic_DNA"/>
</dbReference>
<reference evidence="4 5" key="1">
    <citation type="journal article" date="2015" name="Genome Announc.">
        <title>Draft Genome Sequence of Burkholderia sp. Strain PML1(12), an Ectomycorrhizosphere-Inhabiting Bacterium with Effective Mineral-Weathering Ability.</title>
        <authorList>
            <person name="Uroz S."/>
            <person name="Oger P."/>
        </authorList>
    </citation>
    <scope>NUCLEOTIDE SEQUENCE [LARGE SCALE GENOMIC DNA]</scope>
    <source>
        <strain evidence="5">PML1(12)</strain>
    </source>
</reference>
<keyword evidence="4" id="KW-0808">Transferase</keyword>
<dbReference type="CDD" id="cd17580">
    <property type="entry name" value="REC_2_DhkD-like"/>
    <property type="match status" value="1"/>
</dbReference>
<keyword evidence="1 2" id="KW-0597">Phosphoprotein</keyword>